<feature type="binding site" evidence="11">
    <location>
        <position position="230"/>
    </location>
    <ligand>
        <name>UTP</name>
        <dbReference type="ChEBI" id="CHEBI:46398"/>
    </ligand>
</feature>
<evidence type="ECO:0000313" key="14">
    <source>
        <dbReference type="EMBL" id="OGK04103.1"/>
    </source>
</evidence>
<dbReference type="Pfam" id="PF00117">
    <property type="entry name" value="GATase"/>
    <property type="match status" value="1"/>
</dbReference>
<evidence type="ECO:0000256" key="4">
    <source>
        <dbReference type="ARBA" id="ARBA00022723"/>
    </source>
</evidence>
<dbReference type="GO" id="GO:0042802">
    <property type="term" value="F:identical protein binding"/>
    <property type="evidence" value="ECO:0007669"/>
    <property type="project" value="TreeGrafter"/>
</dbReference>
<dbReference type="InterPro" id="IPR017456">
    <property type="entry name" value="CTP_synthase_N"/>
</dbReference>
<evidence type="ECO:0000256" key="7">
    <source>
        <dbReference type="ARBA" id="ARBA00022842"/>
    </source>
</evidence>
<feature type="binding site" evidence="11">
    <location>
        <position position="476"/>
    </location>
    <ligand>
        <name>L-glutamine</name>
        <dbReference type="ChEBI" id="CHEBI:58359"/>
    </ligand>
</feature>
<comment type="catalytic activity">
    <reaction evidence="11">
        <text>UTP + NH4(+) + ATP = CTP + ADP + phosphate + 2 H(+)</text>
        <dbReference type="Rhea" id="RHEA:16597"/>
        <dbReference type="ChEBI" id="CHEBI:15378"/>
        <dbReference type="ChEBI" id="CHEBI:28938"/>
        <dbReference type="ChEBI" id="CHEBI:30616"/>
        <dbReference type="ChEBI" id="CHEBI:37563"/>
        <dbReference type="ChEBI" id="CHEBI:43474"/>
        <dbReference type="ChEBI" id="CHEBI:46398"/>
        <dbReference type="ChEBI" id="CHEBI:456216"/>
    </reaction>
</comment>
<comment type="activity regulation">
    <text evidence="11">Allosterically activated by GTP, when glutamine is the substrate; GTP has no effect on the reaction when ammonia is the substrate. The allosteric effector GTP functions by stabilizing the protein conformation that binds the tetrahedral intermediate(s) formed during glutamine hydrolysis. Inhibited by the product CTP, via allosteric rather than competitive inhibition.</text>
</comment>
<dbReference type="InterPro" id="IPR017926">
    <property type="entry name" value="GATASE"/>
</dbReference>
<feature type="binding site" evidence="11">
    <location>
        <position position="20"/>
    </location>
    <ligand>
        <name>UTP</name>
        <dbReference type="ChEBI" id="CHEBI:46398"/>
    </ligand>
</feature>
<keyword evidence="9 11" id="KW-0665">Pyrimidine biosynthesis</keyword>
<dbReference type="FunFam" id="3.40.50.300:FF:000009">
    <property type="entry name" value="CTP synthase"/>
    <property type="match status" value="1"/>
</dbReference>
<sequence length="550" mass="61248">MKQKSSSTPKFIVVTGGVISGLGKGIAAASIARLLSSKLKIVPIKCDGYLNTDPGTMNPIEHGEVFVLDDGGEVDMDFGHYERFIGCTAKFEWNLTMGKVFKRILEKERHGDYLGSTVQFIPHVTNEIKSMFHTIVEKEKADLALIEIGGTVGDLENQFYIEAVRQLKNEVGRDNILFIHLTYVPIPSGVNEQKTKPTQMSVKALNELGIEPDIIIGRCQEYLTQKIKEKISLYCNIDTDEVISGPDTNCVYEIPLIFENEGLVASLHKKLSIYSPPYLKEWRELVERIKKNISEPSRQTTIAICGKYTALEDSYASIIEALTHCGAQLDIKVNLKWVDTDEIEKGTVGPAEALEGIGGVIVPGGFGVRGVEGKITAIRYCRENNIPFLGICYGMQLAVVEYARNKCGIKEAHTAEAEADGKKVKNAVIDLLPEQKKIKDKGATMRLGGHDVIIKKGTLAHRILKADTVRRRFRHRYEVNPQYIQTLEKGGIIFSGCAGDKRIMQIMELEGHPYFVGCQFHPELTSRLEVPDPFFLHLVKNSLTPEKKGN</sequence>
<dbReference type="InterPro" id="IPR027417">
    <property type="entry name" value="P-loop_NTPase"/>
</dbReference>
<protein>
    <recommendedName>
        <fullName evidence="11">CTP synthase</fullName>
        <ecNumber evidence="11">6.3.4.2</ecNumber>
    </recommendedName>
    <alternativeName>
        <fullName evidence="11">Cytidine 5'-triphosphate synthase</fullName>
    </alternativeName>
    <alternativeName>
        <fullName evidence="11">Cytidine triphosphate synthetase</fullName>
        <shortName evidence="11">CTP synthetase</shortName>
        <shortName evidence="11">CTPS</shortName>
    </alternativeName>
    <alternativeName>
        <fullName evidence="11">UTP--ammonia ligase</fullName>
    </alternativeName>
</protein>
<dbReference type="GO" id="GO:0005524">
    <property type="term" value="F:ATP binding"/>
    <property type="evidence" value="ECO:0007669"/>
    <property type="project" value="UniProtKB-KW"/>
</dbReference>
<keyword evidence="6 11" id="KW-0067">ATP-binding</keyword>
<evidence type="ECO:0000256" key="8">
    <source>
        <dbReference type="ARBA" id="ARBA00022962"/>
    </source>
</evidence>
<feature type="binding site" evidence="11">
    <location>
        <position position="20"/>
    </location>
    <ligand>
        <name>CTP</name>
        <dbReference type="ChEBI" id="CHEBI:37563"/>
        <note>allosteric inhibitor</note>
    </ligand>
</feature>
<keyword evidence="7 11" id="KW-0460">Magnesium</keyword>
<feature type="region of interest" description="Amidoligase domain" evidence="11">
    <location>
        <begin position="1"/>
        <end position="273"/>
    </location>
</feature>
<keyword evidence="4 11" id="KW-0479">Metal-binding</keyword>
<comment type="catalytic activity">
    <reaction evidence="11">
        <text>L-glutamine + H2O = L-glutamate + NH4(+)</text>
        <dbReference type="Rhea" id="RHEA:15889"/>
        <dbReference type="ChEBI" id="CHEBI:15377"/>
        <dbReference type="ChEBI" id="CHEBI:28938"/>
        <dbReference type="ChEBI" id="CHEBI:29985"/>
        <dbReference type="ChEBI" id="CHEBI:58359"/>
    </reaction>
</comment>
<dbReference type="Gene3D" id="3.40.50.300">
    <property type="entry name" value="P-loop containing nucleotide triphosphate hydrolases"/>
    <property type="match status" value="1"/>
</dbReference>
<evidence type="ECO:0000259" key="13">
    <source>
        <dbReference type="Pfam" id="PF06418"/>
    </source>
</evidence>
<feature type="domain" description="Glutamine amidotransferase" evidence="12">
    <location>
        <begin position="311"/>
        <end position="540"/>
    </location>
</feature>
<evidence type="ECO:0000256" key="5">
    <source>
        <dbReference type="ARBA" id="ARBA00022741"/>
    </source>
</evidence>
<dbReference type="PROSITE" id="PS51273">
    <property type="entry name" value="GATASE_TYPE_1"/>
    <property type="match status" value="1"/>
</dbReference>
<comment type="caution">
    <text evidence="11">Lacks conserved residue(s) required for the propagation of feature annotation.</text>
</comment>
<feature type="binding site" evidence="11">
    <location>
        <position position="230"/>
    </location>
    <ligand>
        <name>CTP</name>
        <dbReference type="ChEBI" id="CHEBI:37563"/>
        <note>allosteric inhibitor</note>
    </ligand>
</feature>
<keyword evidence="3 11" id="KW-0436">Ligase</keyword>
<comment type="catalytic activity">
    <reaction evidence="10 11">
        <text>UTP + L-glutamine + ATP + H2O = CTP + L-glutamate + ADP + phosphate + 2 H(+)</text>
        <dbReference type="Rhea" id="RHEA:26426"/>
        <dbReference type="ChEBI" id="CHEBI:15377"/>
        <dbReference type="ChEBI" id="CHEBI:15378"/>
        <dbReference type="ChEBI" id="CHEBI:29985"/>
        <dbReference type="ChEBI" id="CHEBI:30616"/>
        <dbReference type="ChEBI" id="CHEBI:37563"/>
        <dbReference type="ChEBI" id="CHEBI:43474"/>
        <dbReference type="ChEBI" id="CHEBI:46398"/>
        <dbReference type="ChEBI" id="CHEBI:58359"/>
        <dbReference type="ChEBI" id="CHEBI:456216"/>
        <dbReference type="EC" id="6.3.4.2"/>
    </reaction>
</comment>
<dbReference type="EC" id="6.3.4.2" evidence="11"/>
<feature type="active site" description="Nucleophile; for glutamine hydrolysis" evidence="11">
    <location>
        <position position="392"/>
    </location>
</feature>
<evidence type="ECO:0000313" key="15">
    <source>
        <dbReference type="Proteomes" id="UP000179243"/>
    </source>
</evidence>
<dbReference type="InterPro" id="IPR004468">
    <property type="entry name" value="CTP_synthase"/>
</dbReference>
<dbReference type="Pfam" id="PF06418">
    <property type="entry name" value="CTP_synth_N"/>
    <property type="match status" value="1"/>
</dbReference>
<dbReference type="SUPFAM" id="SSF52317">
    <property type="entry name" value="Class I glutamine amidotransferase-like"/>
    <property type="match status" value="1"/>
</dbReference>
<dbReference type="GO" id="GO:0044210">
    <property type="term" value="P:'de novo' CTP biosynthetic process"/>
    <property type="evidence" value="ECO:0007669"/>
    <property type="project" value="UniProtKB-UniRule"/>
</dbReference>
<feature type="binding site" evidence="11">
    <location>
        <position position="416"/>
    </location>
    <ligand>
        <name>L-glutamine</name>
        <dbReference type="ChEBI" id="CHEBI:58359"/>
    </ligand>
</feature>
<dbReference type="PANTHER" id="PTHR11550:SF0">
    <property type="entry name" value="CTP SYNTHASE-RELATED"/>
    <property type="match status" value="1"/>
</dbReference>
<name>A0A1F7FBU8_UNCRA</name>
<feature type="active site" evidence="11">
    <location>
        <position position="521"/>
    </location>
</feature>
<feature type="binding site" evidence="11">
    <location>
        <begin position="154"/>
        <end position="156"/>
    </location>
    <ligand>
        <name>CTP</name>
        <dbReference type="ChEBI" id="CHEBI:37563"/>
        <note>allosteric inhibitor</note>
    </ligand>
</feature>
<evidence type="ECO:0000256" key="10">
    <source>
        <dbReference type="ARBA" id="ARBA00047781"/>
    </source>
</evidence>
<dbReference type="FunFam" id="3.40.50.880:FF:000002">
    <property type="entry name" value="CTP synthase"/>
    <property type="match status" value="1"/>
</dbReference>
<feature type="active site" evidence="11">
    <location>
        <position position="523"/>
    </location>
</feature>
<evidence type="ECO:0000256" key="3">
    <source>
        <dbReference type="ARBA" id="ARBA00022598"/>
    </source>
</evidence>
<dbReference type="GO" id="GO:0003883">
    <property type="term" value="F:CTP synthase activity"/>
    <property type="evidence" value="ECO:0007669"/>
    <property type="project" value="UniProtKB-UniRule"/>
</dbReference>
<dbReference type="Proteomes" id="UP000179243">
    <property type="component" value="Unassembled WGS sequence"/>
</dbReference>
<comment type="miscellaneous">
    <text evidence="11">CTPSs have evolved a hybrid strategy for distinguishing between UTP and CTP. The overlapping regions of the product feedback inhibitory and substrate sites recognize a common feature in both compounds, the triphosphate moiety. To differentiate isosteric substrate and product pyrimidine rings, an additional pocket far from the expected kinase/ligase catalytic site, specifically recognizes the cytosine and ribose portions of the product inhibitor.</text>
</comment>
<reference evidence="14 15" key="1">
    <citation type="journal article" date="2016" name="Nat. Commun.">
        <title>Thousands of microbial genomes shed light on interconnected biogeochemical processes in an aquifer system.</title>
        <authorList>
            <person name="Anantharaman K."/>
            <person name="Brown C.T."/>
            <person name="Hug L.A."/>
            <person name="Sharon I."/>
            <person name="Castelle C.J."/>
            <person name="Probst A.J."/>
            <person name="Thomas B.C."/>
            <person name="Singh A."/>
            <person name="Wilkins M.J."/>
            <person name="Karaoz U."/>
            <person name="Brodie E.L."/>
            <person name="Williams K.H."/>
            <person name="Hubbard S.S."/>
            <person name="Banfield J.F."/>
        </authorList>
    </citation>
    <scope>NUCLEOTIDE SEQUENCE [LARGE SCALE GENOMIC DNA]</scope>
</reference>
<dbReference type="EMBL" id="MFYX01000075">
    <property type="protein sequence ID" value="OGK04103.1"/>
    <property type="molecule type" value="Genomic_DNA"/>
</dbReference>
<feature type="binding site" evidence="11">
    <location>
        <begin position="393"/>
        <end position="396"/>
    </location>
    <ligand>
        <name>L-glutamine</name>
        <dbReference type="ChEBI" id="CHEBI:58359"/>
    </ligand>
</feature>
<organism evidence="14 15">
    <name type="scientific">Candidatus Raymondbacteria bacterium RIFOXYD12_FULL_49_13</name>
    <dbReference type="NCBI Taxonomy" id="1817890"/>
    <lineage>
        <taxon>Bacteria</taxon>
        <taxon>Raymondiibacteriota</taxon>
    </lineage>
</organism>
<dbReference type="NCBIfam" id="NF003792">
    <property type="entry name" value="PRK05380.1"/>
    <property type="match status" value="1"/>
</dbReference>
<feature type="binding site" evidence="11">
    <location>
        <position position="147"/>
    </location>
    <ligand>
        <name>Mg(2+)</name>
        <dbReference type="ChEBI" id="CHEBI:18420"/>
    </ligand>
</feature>
<dbReference type="GO" id="GO:0097268">
    <property type="term" value="C:cytoophidium"/>
    <property type="evidence" value="ECO:0007669"/>
    <property type="project" value="UniProtKB-ARBA"/>
</dbReference>
<comment type="subunit">
    <text evidence="11">Homotetramer.</text>
</comment>
<dbReference type="Gene3D" id="3.40.50.880">
    <property type="match status" value="1"/>
</dbReference>
<dbReference type="UniPathway" id="UPA00159">
    <property type="reaction ID" value="UER00277"/>
</dbReference>
<dbReference type="AlphaFoldDB" id="A0A1F7FBU8"/>
<dbReference type="SUPFAM" id="SSF52540">
    <property type="entry name" value="P-loop containing nucleoside triphosphate hydrolases"/>
    <property type="match status" value="1"/>
</dbReference>
<dbReference type="PANTHER" id="PTHR11550">
    <property type="entry name" value="CTP SYNTHASE"/>
    <property type="match status" value="1"/>
</dbReference>
<dbReference type="HAMAP" id="MF_01227">
    <property type="entry name" value="PyrG"/>
    <property type="match status" value="1"/>
</dbReference>
<dbReference type="InterPro" id="IPR033828">
    <property type="entry name" value="GATase1_CTP_Synthase"/>
</dbReference>
<comment type="caution">
    <text evidence="14">The sequence shown here is derived from an EMBL/GenBank/DDBJ whole genome shotgun (WGS) entry which is preliminary data.</text>
</comment>
<comment type="similarity">
    <text evidence="2 11">Belongs to the CTP synthase family.</text>
</comment>
<evidence type="ECO:0000259" key="12">
    <source>
        <dbReference type="Pfam" id="PF00117"/>
    </source>
</evidence>
<dbReference type="CDD" id="cd03113">
    <property type="entry name" value="CTPS_N"/>
    <property type="match status" value="1"/>
</dbReference>
<comment type="function">
    <text evidence="11">Catalyzes the ATP-dependent amination of UTP to CTP with either L-glutamine or ammonia as the source of nitrogen. Regulates intracellular CTP levels through interactions with the four ribonucleotide triphosphates.</text>
</comment>
<evidence type="ECO:0000256" key="6">
    <source>
        <dbReference type="ARBA" id="ARBA00022840"/>
    </source>
</evidence>
<feature type="domain" description="CTP synthase N-terminal" evidence="13">
    <location>
        <begin position="10"/>
        <end position="273"/>
    </location>
</feature>
<accession>A0A1F7FBU8</accession>
<dbReference type="GO" id="GO:0046872">
    <property type="term" value="F:metal ion binding"/>
    <property type="evidence" value="ECO:0007669"/>
    <property type="project" value="UniProtKB-KW"/>
</dbReference>
<comment type="pathway">
    <text evidence="1 11">Pyrimidine metabolism; CTP biosynthesis via de novo pathway; CTP from UDP: step 2/2.</text>
</comment>
<feature type="binding site" evidence="11">
    <location>
        <begin position="194"/>
        <end position="199"/>
    </location>
    <ligand>
        <name>UTP</name>
        <dbReference type="ChEBI" id="CHEBI:46398"/>
    </ligand>
</feature>
<feature type="binding site" evidence="11">
    <location>
        <position position="365"/>
    </location>
    <ligand>
        <name>L-glutamine</name>
        <dbReference type="ChEBI" id="CHEBI:58359"/>
    </ligand>
</feature>
<gene>
    <name evidence="11" type="primary">pyrG</name>
    <name evidence="14" type="ORF">A2519_19575</name>
</gene>
<feature type="binding site" evidence="11">
    <location>
        <begin position="21"/>
        <end position="26"/>
    </location>
    <ligand>
        <name>ATP</name>
        <dbReference type="ChEBI" id="CHEBI:30616"/>
    </ligand>
</feature>
<evidence type="ECO:0000256" key="2">
    <source>
        <dbReference type="ARBA" id="ARBA00007533"/>
    </source>
</evidence>
<dbReference type="NCBIfam" id="TIGR00337">
    <property type="entry name" value="PyrG"/>
    <property type="match status" value="1"/>
</dbReference>
<feature type="binding site" evidence="11">
    <location>
        <begin position="194"/>
        <end position="199"/>
    </location>
    <ligand>
        <name>CTP</name>
        <dbReference type="ChEBI" id="CHEBI:37563"/>
        <note>allosteric inhibitor</note>
    </ligand>
</feature>
<proteinExistence type="inferred from homology"/>
<evidence type="ECO:0000256" key="1">
    <source>
        <dbReference type="ARBA" id="ARBA00005171"/>
    </source>
</evidence>
<dbReference type="InterPro" id="IPR029062">
    <property type="entry name" value="Class_I_gatase-like"/>
</dbReference>
<keyword evidence="5 11" id="KW-0547">Nucleotide-binding</keyword>
<feature type="binding site" evidence="11">
    <location>
        <position position="77"/>
    </location>
    <ligand>
        <name>ATP</name>
        <dbReference type="ChEBI" id="CHEBI:30616"/>
    </ligand>
</feature>
<keyword evidence="8 11" id="KW-0315">Glutamine amidotransferase</keyword>
<evidence type="ECO:0000256" key="11">
    <source>
        <dbReference type="HAMAP-Rule" id="MF_01227"/>
    </source>
</evidence>
<dbReference type="GO" id="GO:0004359">
    <property type="term" value="F:glutaminase activity"/>
    <property type="evidence" value="ECO:0007669"/>
    <property type="project" value="RHEA"/>
</dbReference>
<feature type="binding site" evidence="11">
    <location>
        <position position="77"/>
    </location>
    <ligand>
        <name>Mg(2+)</name>
        <dbReference type="ChEBI" id="CHEBI:18420"/>
    </ligand>
</feature>
<dbReference type="GO" id="GO:0019856">
    <property type="term" value="P:pyrimidine nucleobase biosynthetic process"/>
    <property type="evidence" value="ECO:0007669"/>
    <property type="project" value="TreeGrafter"/>
</dbReference>
<dbReference type="CDD" id="cd01746">
    <property type="entry name" value="GATase1_CTP_Synthase"/>
    <property type="match status" value="1"/>
</dbReference>
<evidence type="ECO:0000256" key="9">
    <source>
        <dbReference type="ARBA" id="ARBA00022975"/>
    </source>
</evidence>